<evidence type="ECO:0000313" key="3">
    <source>
        <dbReference type="Proteomes" id="UP001221757"/>
    </source>
</evidence>
<gene>
    <name evidence="2" type="ORF">B0H17DRAFT_1130171</name>
</gene>
<protein>
    <recommendedName>
        <fullName evidence="4">Cyanovirin-N domain-containing protein</fullName>
    </recommendedName>
</protein>
<dbReference type="Proteomes" id="UP001221757">
    <property type="component" value="Unassembled WGS sequence"/>
</dbReference>
<reference evidence="2" key="1">
    <citation type="submission" date="2023-03" db="EMBL/GenBank/DDBJ databases">
        <title>Massive genome expansion in bonnet fungi (Mycena s.s.) driven by repeated elements and novel gene families across ecological guilds.</title>
        <authorList>
            <consortium name="Lawrence Berkeley National Laboratory"/>
            <person name="Harder C.B."/>
            <person name="Miyauchi S."/>
            <person name="Viragh M."/>
            <person name="Kuo A."/>
            <person name="Thoen E."/>
            <person name="Andreopoulos B."/>
            <person name="Lu D."/>
            <person name="Skrede I."/>
            <person name="Drula E."/>
            <person name="Henrissat B."/>
            <person name="Morin E."/>
            <person name="Kohler A."/>
            <person name="Barry K."/>
            <person name="LaButti K."/>
            <person name="Morin E."/>
            <person name="Salamov A."/>
            <person name="Lipzen A."/>
            <person name="Mereny Z."/>
            <person name="Hegedus B."/>
            <person name="Baldrian P."/>
            <person name="Stursova M."/>
            <person name="Weitz H."/>
            <person name="Taylor A."/>
            <person name="Grigoriev I.V."/>
            <person name="Nagy L.G."/>
            <person name="Martin F."/>
            <person name="Kauserud H."/>
        </authorList>
    </citation>
    <scope>NUCLEOTIDE SEQUENCE</scope>
    <source>
        <strain evidence="2">CBHHK067</strain>
    </source>
</reference>
<comment type="caution">
    <text evidence="2">The sequence shown here is derived from an EMBL/GenBank/DDBJ whole genome shotgun (WGS) entry which is preliminary data.</text>
</comment>
<proteinExistence type="predicted"/>
<evidence type="ECO:0000313" key="2">
    <source>
        <dbReference type="EMBL" id="KAJ7697891.1"/>
    </source>
</evidence>
<evidence type="ECO:0008006" key="4">
    <source>
        <dbReference type="Google" id="ProtNLM"/>
    </source>
</evidence>
<feature type="signal peptide" evidence="1">
    <location>
        <begin position="1"/>
        <end position="18"/>
    </location>
</feature>
<keyword evidence="1" id="KW-0732">Signal</keyword>
<accession>A0AAD7DTU0</accession>
<dbReference type="EMBL" id="JARKIE010000028">
    <property type="protein sequence ID" value="KAJ7697891.1"/>
    <property type="molecule type" value="Genomic_DNA"/>
</dbReference>
<dbReference type="AlphaFoldDB" id="A0AAD7DTU0"/>
<keyword evidence="3" id="KW-1185">Reference proteome</keyword>
<evidence type="ECO:0000256" key="1">
    <source>
        <dbReference type="SAM" id="SignalP"/>
    </source>
</evidence>
<sequence>MLSIASIFLSILLTGASPARRATCSPQILGTNISITNGPLEAGFSSTGSTLVSQPISEAIPEFAVVASNFPSEFTLLKVTDEELALTNAGALPEMLPVPSPDSRYGCLRIAISSISLTLDSKSMQNWAVECSGCVHEGNLIGEGCLVVSQFDGRCLNISLSTTTPVGSPVTLGNCEAIGSSINIYIA</sequence>
<feature type="chain" id="PRO_5042229813" description="Cyanovirin-N domain-containing protein" evidence="1">
    <location>
        <begin position="19"/>
        <end position="187"/>
    </location>
</feature>
<organism evidence="2 3">
    <name type="scientific">Mycena rosella</name>
    <name type="common">Pink bonnet</name>
    <name type="synonym">Agaricus rosellus</name>
    <dbReference type="NCBI Taxonomy" id="1033263"/>
    <lineage>
        <taxon>Eukaryota</taxon>
        <taxon>Fungi</taxon>
        <taxon>Dikarya</taxon>
        <taxon>Basidiomycota</taxon>
        <taxon>Agaricomycotina</taxon>
        <taxon>Agaricomycetes</taxon>
        <taxon>Agaricomycetidae</taxon>
        <taxon>Agaricales</taxon>
        <taxon>Marasmiineae</taxon>
        <taxon>Mycenaceae</taxon>
        <taxon>Mycena</taxon>
    </lineage>
</organism>
<name>A0AAD7DTU0_MYCRO</name>